<dbReference type="PANTHER" id="PTHR43777:SF1">
    <property type="entry name" value="MOLYBDENUM COFACTOR CYTIDYLYLTRANSFERASE"/>
    <property type="match status" value="1"/>
</dbReference>
<dbReference type="InterPro" id="IPR029044">
    <property type="entry name" value="Nucleotide-diphossugar_trans"/>
</dbReference>
<dbReference type="KEGG" id="lck:HN018_03235"/>
<accession>A0A6M8HLF4</accession>
<dbReference type="EMBL" id="CP053708">
    <property type="protein sequence ID" value="QKE89193.1"/>
    <property type="molecule type" value="Genomic_DNA"/>
</dbReference>
<dbReference type="CDD" id="cd04182">
    <property type="entry name" value="GT_2_like_f"/>
    <property type="match status" value="1"/>
</dbReference>
<evidence type="ECO:0000256" key="1">
    <source>
        <dbReference type="ARBA" id="ARBA00022842"/>
    </source>
</evidence>
<keyword evidence="4" id="KW-1185">Reference proteome</keyword>
<evidence type="ECO:0000313" key="3">
    <source>
        <dbReference type="EMBL" id="QKE89193.1"/>
    </source>
</evidence>
<evidence type="ECO:0000259" key="2">
    <source>
        <dbReference type="Pfam" id="PF12804"/>
    </source>
</evidence>
<dbReference type="RefSeq" id="WP_171836406.1">
    <property type="nucleotide sequence ID" value="NZ_CP053708.1"/>
</dbReference>
<reference evidence="3 4" key="1">
    <citation type="journal article" date="2014" name="World J. Microbiol. Biotechnol.">
        <title>Biodiversity and physiological characteristics of Antarctic and Arctic lichens-associated bacteria.</title>
        <authorList>
            <person name="Lee Y.M."/>
            <person name="Kim E.H."/>
            <person name="Lee H.K."/>
            <person name="Hong S.G."/>
        </authorList>
    </citation>
    <scope>NUCLEOTIDE SEQUENCE [LARGE SCALE GENOMIC DNA]</scope>
    <source>
        <strain evidence="3 4">PAMC 26569</strain>
    </source>
</reference>
<keyword evidence="1" id="KW-0460">Magnesium</keyword>
<name>A0A6M8HLF4_9PROT</name>
<organism evidence="3 4">
    <name type="scientific">Lichenicola cladoniae</name>
    <dbReference type="NCBI Taxonomy" id="1484109"/>
    <lineage>
        <taxon>Bacteria</taxon>
        <taxon>Pseudomonadati</taxon>
        <taxon>Pseudomonadota</taxon>
        <taxon>Alphaproteobacteria</taxon>
        <taxon>Acetobacterales</taxon>
        <taxon>Acetobacteraceae</taxon>
        <taxon>Lichenicola</taxon>
    </lineage>
</organism>
<protein>
    <submittedName>
        <fullName evidence="3">Nucleotidyltransferase family protein</fullName>
    </submittedName>
</protein>
<proteinExistence type="predicted"/>
<dbReference type="Gene3D" id="3.90.550.10">
    <property type="entry name" value="Spore Coat Polysaccharide Biosynthesis Protein SpsA, Chain A"/>
    <property type="match status" value="1"/>
</dbReference>
<dbReference type="AlphaFoldDB" id="A0A6M8HLF4"/>
<sequence length="223" mass="23866">MQNRPDAFESSLTMGRIGGLILAGGAGRRAAPYDKLLTHDASGQPMIMRTIAQARASRLDRLVVVLGHDSERIRRVVEAGDPSSSGIAPCVVLAEDHAEGIAASLRCGIACAIRDDWDAAMICLGDMPLVTSILIDRLVDTYTDATTRPDAVLPLVDGRRGNPVLWNRKVFPDLLALTGDTGARSLLSRPAMRILSVETDEAGALQDFDTPERLAAFAALHGR</sequence>
<evidence type="ECO:0000313" key="4">
    <source>
        <dbReference type="Proteomes" id="UP000500767"/>
    </source>
</evidence>
<keyword evidence="3" id="KW-0808">Transferase</keyword>
<dbReference type="Proteomes" id="UP000500767">
    <property type="component" value="Chromosome"/>
</dbReference>
<dbReference type="InterPro" id="IPR025877">
    <property type="entry name" value="MobA-like_NTP_Trfase"/>
</dbReference>
<dbReference type="PANTHER" id="PTHR43777">
    <property type="entry name" value="MOLYBDENUM COFACTOR CYTIDYLYLTRANSFERASE"/>
    <property type="match status" value="1"/>
</dbReference>
<dbReference type="Pfam" id="PF12804">
    <property type="entry name" value="NTP_transf_3"/>
    <property type="match status" value="1"/>
</dbReference>
<gene>
    <name evidence="3" type="ORF">HN018_03235</name>
</gene>
<dbReference type="GO" id="GO:0016779">
    <property type="term" value="F:nucleotidyltransferase activity"/>
    <property type="evidence" value="ECO:0007669"/>
    <property type="project" value="UniProtKB-ARBA"/>
</dbReference>
<feature type="domain" description="MobA-like NTP transferase" evidence="2">
    <location>
        <begin position="19"/>
        <end position="189"/>
    </location>
</feature>
<dbReference type="SUPFAM" id="SSF53448">
    <property type="entry name" value="Nucleotide-diphospho-sugar transferases"/>
    <property type="match status" value="1"/>
</dbReference>